<feature type="region of interest" description="Disordered" evidence="1">
    <location>
        <begin position="69"/>
        <end position="100"/>
    </location>
</feature>
<dbReference type="AlphaFoldDB" id="A0A7C9F742"/>
<dbReference type="EMBL" id="GISG01276639">
    <property type="protein sequence ID" value="MBA4677807.1"/>
    <property type="molecule type" value="Transcribed_RNA"/>
</dbReference>
<proteinExistence type="predicted"/>
<name>A0A7C9F742_OPUST</name>
<organism evidence="2">
    <name type="scientific">Opuntia streptacantha</name>
    <name type="common">Prickly pear cactus</name>
    <name type="synonym">Opuntia cardona</name>
    <dbReference type="NCBI Taxonomy" id="393608"/>
    <lineage>
        <taxon>Eukaryota</taxon>
        <taxon>Viridiplantae</taxon>
        <taxon>Streptophyta</taxon>
        <taxon>Embryophyta</taxon>
        <taxon>Tracheophyta</taxon>
        <taxon>Spermatophyta</taxon>
        <taxon>Magnoliopsida</taxon>
        <taxon>eudicotyledons</taxon>
        <taxon>Gunneridae</taxon>
        <taxon>Pentapetalae</taxon>
        <taxon>Caryophyllales</taxon>
        <taxon>Cactineae</taxon>
        <taxon>Cactaceae</taxon>
        <taxon>Opuntioideae</taxon>
        <taxon>Opuntia</taxon>
    </lineage>
</organism>
<evidence type="ECO:0000313" key="2">
    <source>
        <dbReference type="EMBL" id="MBA4677807.1"/>
    </source>
</evidence>
<protein>
    <submittedName>
        <fullName evidence="2">Uncharacterized protein</fullName>
    </submittedName>
</protein>
<evidence type="ECO:0000256" key="1">
    <source>
        <dbReference type="SAM" id="MobiDB-lite"/>
    </source>
</evidence>
<sequence>MDEPKILFKDYHKIICQNLSGPLSKLFSGTCERTAILSIRAIDVFFFPWQPIMAAVVAPPSSIITPSSSVLLPPRPSLPFTQTTKPSSLPISPKPYKPFP</sequence>
<reference evidence="2" key="2">
    <citation type="submission" date="2020-07" db="EMBL/GenBank/DDBJ databases">
        <authorList>
            <person name="Vera ALvarez R."/>
            <person name="Arias-Moreno D.M."/>
            <person name="Jimenez-Jacinto V."/>
            <person name="Jimenez-Bremont J.F."/>
            <person name="Swaminathan K."/>
            <person name="Moose S.P."/>
            <person name="Guerrero-Gonzalez M.L."/>
            <person name="Marino-Ramirez L."/>
            <person name="Landsman D."/>
            <person name="Rodriguez-Kessler M."/>
            <person name="Delgado-Sanchez P."/>
        </authorList>
    </citation>
    <scope>NUCLEOTIDE SEQUENCE</scope>
    <source>
        <tissue evidence="2">Cladode</tissue>
    </source>
</reference>
<reference evidence="2" key="1">
    <citation type="journal article" date="2013" name="J. Plant Res.">
        <title>Effect of fungi and light on seed germination of three Opuntia species from semiarid lands of central Mexico.</title>
        <authorList>
            <person name="Delgado-Sanchez P."/>
            <person name="Jimenez-Bremont J.F."/>
            <person name="Guerrero-Gonzalez Mde L."/>
            <person name="Flores J."/>
        </authorList>
    </citation>
    <scope>NUCLEOTIDE SEQUENCE</scope>
    <source>
        <tissue evidence="2">Cladode</tissue>
    </source>
</reference>
<feature type="compositionally biased region" description="Polar residues" evidence="1">
    <location>
        <begin position="80"/>
        <end position="90"/>
    </location>
</feature>
<accession>A0A7C9F742</accession>